<evidence type="ECO:0000256" key="3">
    <source>
        <dbReference type="ARBA" id="ARBA00022679"/>
    </source>
</evidence>
<gene>
    <name evidence="8" type="ORF">NDI56_20100</name>
</gene>
<keyword evidence="9" id="KW-1185">Reference proteome</keyword>
<dbReference type="InterPro" id="IPR035965">
    <property type="entry name" value="PAS-like_dom_sf"/>
</dbReference>
<feature type="transmembrane region" description="Helical" evidence="6">
    <location>
        <begin position="71"/>
        <end position="92"/>
    </location>
</feature>
<dbReference type="CDD" id="cd00130">
    <property type="entry name" value="PAS"/>
    <property type="match status" value="1"/>
</dbReference>
<feature type="domain" description="Histidine kinase" evidence="7">
    <location>
        <begin position="349"/>
        <end position="556"/>
    </location>
</feature>
<keyword evidence="6" id="KW-1133">Transmembrane helix</keyword>
<dbReference type="PANTHER" id="PTHR42878:SF14">
    <property type="entry name" value="OSMOLARITY TWO-COMPONENT SYSTEM PROTEIN SSK1"/>
    <property type="match status" value="1"/>
</dbReference>
<dbReference type="InterPro" id="IPR050351">
    <property type="entry name" value="BphY/WalK/GraS-like"/>
</dbReference>
<dbReference type="InterPro" id="IPR005467">
    <property type="entry name" value="His_kinase_dom"/>
</dbReference>
<dbReference type="RefSeq" id="WP_310921625.1">
    <property type="nucleotide sequence ID" value="NZ_JAMQON010000008.1"/>
</dbReference>
<dbReference type="SUPFAM" id="SSF55785">
    <property type="entry name" value="PYP-like sensor domain (PAS domain)"/>
    <property type="match status" value="1"/>
</dbReference>
<keyword evidence="5 6" id="KW-0472">Membrane</keyword>
<feature type="transmembrane region" description="Helical" evidence="6">
    <location>
        <begin position="6"/>
        <end position="26"/>
    </location>
</feature>
<feature type="transmembrane region" description="Helical" evidence="6">
    <location>
        <begin position="181"/>
        <end position="200"/>
    </location>
</feature>
<comment type="caution">
    <text evidence="8">The sequence shown here is derived from an EMBL/GenBank/DDBJ whole genome shotgun (WGS) entry which is preliminary data.</text>
</comment>
<dbReference type="PANTHER" id="PTHR42878">
    <property type="entry name" value="TWO-COMPONENT HISTIDINE KINASE"/>
    <property type="match status" value="1"/>
</dbReference>
<dbReference type="Proteomes" id="UP001259659">
    <property type="component" value="Unassembled WGS sequence"/>
</dbReference>
<name>A0ABU2FHH4_9EURY</name>
<dbReference type="Gene3D" id="3.30.565.10">
    <property type="entry name" value="Histidine kinase-like ATPase, C-terminal domain"/>
    <property type="match status" value="1"/>
</dbReference>
<dbReference type="Pfam" id="PF02518">
    <property type="entry name" value="HATPase_c"/>
    <property type="match status" value="1"/>
</dbReference>
<sequence>MVGLIGGSLVGLSIASGIASVGLALYLSRHRGRPGATWFMASLTAQGIWAVAYGLGLTLTDPGLRAAAEALAWIGMNCTGPFFLAFALEYTGRSTVTQNRWVPVLLLSPMATLGLGVTHPLHTLLWRDFRFASVFDLGTVLYSIQPLGYVTVILSLSMAGIGVLLLVETMLAYGKIYRRETVAIVLSPIPASIPLLVWLGQIGPYPQLNFTPALLLTHVTLDAYAFSSTSMFETNPVTQRAAERSAVDDLDDPLLVVDGDQRVVKLNDSAQALFEISMEQLPRSFAALVGTDLDTLRTTGDLSLDSRTYGVSYTPLETPDGGRVGGIVVLYDITTERNQRQQLSVLNRVLRHNLRNEMTIVRGHADSVQSNWTDSQLLTQMNSIIGASDRLLSISEQMRDFEQVVDREIEQQAVDCLDFIETVRMDVRDTYPEASVAVVADAAPDHVRTDPTVLSLALSTLVENAIRHSDDPVPTVELFCSDDDADETVIFQVKDTNDRIPENELAALGADEEQPLQHGRSIGLWIVNWAVTAVGGQLRFQYESGNVATIELPADTHRD</sequence>
<dbReference type="SUPFAM" id="SSF47384">
    <property type="entry name" value="Homodimeric domain of signal transducing histidine kinase"/>
    <property type="match status" value="1"/>
</dbReference>
<dbReference type="InterPro" id="IPR031621">
    <property type="entry name" value="HisKA_7TM"/>
</dbReference>
<accession>A0ABU2FHH4</accession>
<evidence type="ECO:0000256" key="4">
    <source>
        <dbReference type="ARBA" id="ARBA00022777"/>
    </source>
</evidence>
<dbReference type="InterPro" id="IPR003594">
    <property type="entry name" value="HATPase_dom"/>
</dbReference>
<evidence type="ECO:0000256" key="6">
    <source>
        <dbReference type="SAM" id="Phobius"/>
    </source>
</evidence>
<protein>
    <recommendedName>
        <fullName evidence="2">histidine kinase</fullName>
        <ecNumber evidence="2">2.7.13.3</ecNumber>
    </recommendedName>
</protein>
<proteinExistence type="predicted"/>
<evidence type="ECO:0000313" key="9">
    <source>
        <dbReference type="Proteomes" id="UP001259659"/>
    </source>
</evidence>
<evidence type="ECO:0000256" key="5">
    <source>
        <dbReference type="ARBA" id="ARBA00023136"/>
    </source>
</evidence>
<evidence type="ECO:0000259" key="7">
    <source>
        <dbReference type="PROSITE" id="PS50109"/>
    </source>
</evidence>
<dbReference type="EMBL" id="JAMQON010000008">
    <property type="protein sequence ID" value="MDS0261709.1"/>
    <property type="molecule type" value="Genomic_DNA"/>
</dbReference>
<dbReference type="InterPro" id="IPR036890">
    <property type="entry name" value="HATPase_C_sf"/>
</dbReference>
<keyword evidence="3" id="KW-0808">Transferase</keyword>
<feature type="transmembrane region" description="Helical" evidence="6">
    <location>
        <begin position="104"/>
        <end position="126"/>
    </location>
</feature>
<dbReference type="Gene3D" id="3.30.450.20">
    <property type="entry name" value="PAS domain"/>
    <property type="match status" value="1"/>
</dbReference>
<dbReference type="InterPro" id="IPR036097">
    <property type="entry name" value="HisK_dim/P_sf"/>
</dbReference>
<evidence type="ECO:0000256" key="1">
    <source>
        <dbReference type="ARBA" id="ARBA00000085"/>
    </source>
</evidence>
<dbReference type="Pfam" id="PF16927">
    <property type="entry name" value="HisKA_7TM"/>
    <property type="match status" value="1"/>
</dbReference>
<dbReference type="InterPro" id="IPR000014">
    <property type="entry name" value="PAS"/>
</dbReference>
<evidence type="ECO:0000256" key="2">
    <source>
        <dbReference type="ARBA" id="ARBA00012438"/>
    </source>
</evidence>
<dbReference type="SMART" id="SM00387">
    <property type="entry name" value="HATPase_c"/>
    <property type="match status" value="1"/>
</dbReference>
<keyword evidence="4" id="KW-0418">Kinase</keyword>
<dbReference type="EC" id="2.7.13.3" evidence="2"/>
<keyword evidence="8" id="KW-0547">Nucleotide-binding</keyword>
<feature type="transmembrane region" description="Helical" evidence="6">
    <location>
        <begin position="146"/>
        <end position="169"/>
    </location>
</feature>
<feature type="transmembrane region" description="Helical" evidence="6">
    <location>
        <begin position="38"/>
        <end position="59"/>
    </location>
</feature>
<dbReference type="PROSITE" id="PS50109">
    <property type="entry name" value="HIS_KIN"/>
    <property type="match status" value="1"/>
</dbReference>
<dbReference type="SUPFAM" id="SSF55874">
    <property type="entry name" value="ATPase domain of HSP90 chaperone/DNA topoisomerase II/histidine kinase"/>
    <property type="match status" value="1"/>
</dbReference>
<organism evidence="8 9">
    <name type="scientific">Haloarcula saliterrae</name>
    <dbReference type="NCBI Taxonomy" id="2950534"/>
    <lineage>
        <taxon>Archaea</taxon>
        <taxon>Methanobacteriati</taxon>
        <taxon>Methanobacteriota</taxon>
        <taxon>Stenosarchaea group</taxon>
        <taxon>Halobacteria</taxon>
        <taxon>Halobacteriales</taxon>
        <taxon>Haloarculaceae</taxon>
        <taxon>Haloarcula</taxon>
    </lineage>
</organism>
<keyword evidence="6" id="KW-0812">Transmembrane</keyword>
<dbReference type="GO" id="GO:0005524">
    <property type="term" value="F:ATP binding"/>
    <property type="evidence" value="ECO:0007669"/>
    <property type="project" value="UniProtKB-KW"/>
</dbReference>
<reference evidence="8 9" key="1">
    <citation type="submission" date="2022-06" db="EMBL/GenBank/DDBJ databases">
        <title>Haloarcula sp. a new haloarchaeum isolate from saline soil.</title>
        <authorList>
            <person name="Strakova D."/>
            <person name="Galisteo C."/>
            <person name="Sanchez-Porro C."/>
            <person name="Ventosa A."/>
        </authorList>
    </citation>
    <scope>NUCLEOTIDE SEQUENCE [LARGE SCALE GENOMIC DNA]</scope>
    <source>
        <strain evidence="8 9">S1CR25-12</strain>
    </source>
</reference>
<keyword evidence="8" id="KW-0067">ATP-binding</keyword>
<evidence type="ECO:0000313" key="8">
    <source>
        <dbReference type="EMBL" id="MDS0261709.1"/>
    </source>
</evidence>
<comment type="catalytic activity">
    <reaction evidence="1">
        <text>ATP + protein L-histidine = ADP + protein N-phospho-L-histidine.</text>
        <dbReference type="EC" id="2.7.13.3"/>
    </reaction>
</comment>